<protein>
    <submittedName>
        <fullName evidence="1">Disease resistance-like protein</fullName>
    </submittedName>
</protein>
<sequence>MTLGRKSVCFFNDGLNLFGCSKAKGRDSACMDLSVYSVGEPKRMKTPERLKGFLGKRIRINRSRWQNELAILLSSCIDENFAAMVSSFDLAPNILMRCH</sequence>
<gene>
    <name evidence="1" type="ORF">COLO4_35498</name>
</gene>
<organism evidence="1 2">
    <name type="scientific">Corchorus olitorius</name>
    <dbReference type="NCBI Taxonomy" id="93759"/>
    <lineage>
        <taxon>Eukaryota</taxon>
        <taxon>Viridiplantae</taxon>
        <taxon>Streptophyta</taxon>
        <taxon>Embryophyta</taxon>
        <taxon>Tracheophyta</taxon>
        <taxon>Spermatophyta</taxon>
        <taxon>Magnoliopsida</taxon>
        <taxon>eudicotyledons</taxon>
        <taxon>Gunneridae</taxon>
        <taxon>Pentapetalae</taxon>
        <taxon>rosids</taxon>
        <taxon>malvids</taxon>
        <taxon>Malvales</taxon>
        <taxon>Malvaceae</taxon>
        <taxon>Grewioideae</taxon>
        <taxon>Apeibeae</taxon>
        <taxon>Corchorus</taxon>
    </lineage>
</organism>
<dbReference type="EMBL" id="AWUE01022633">
    <property type="protein sequence ID" value="OMO57138.1"/>
    <property type="molecule type" value="Genomic_DNA"/>
</dbReference>
<dbReference type="Proteomes" id="UP000187203">
    <property type="component" value="Unassembled WGS sequence"/>
</dbReference>
<evidence type="ECO:0000313" key="1">
    <source>
        <dbReference type="EMBL" id="OMO57138.1"/>
    </source>
</evidence>
<comment type="caution">
    <text evidence="1">The sequence shown here is derived from an EMBL/GenBank/DDBJ whole genome shotgun (WGS) entry which is preliminary data.</text>
</comment>
<dbReference type="AlphaFoldDB" id="A0A1R3GGB2"/>
<keyword evidence="2" id="KW-1185">Reference proteome</keyword>
<accession>A0A1R3GGB2</accession>
<reference evidence="2" key="1">
    <citation type="submission" date="2013-09" db="EMBL/GenBank/DDBJ databases">
        <title>Corchorus olitorius genome sequencing.</title>
        <authorList>
            <person name="Alam M."/>
            <person name="Haque M.S."/>
            <person name="Islam M.S."/>
            <person name="Emdad E.M."/>
            <person name="Islam M.M."/>
            <person name="Ahmed B."/>
            <person name="Halim A."/>
            <person name="Hossen Q.M.M."/>
            <person name="Hossain M.Z."/>
            <person name="Ahmed R."/>
            <person name="Khan M.M."/>
            <person name="Islam R."/>
            <person name="Rashid M.M."/>
            <person name="Khan S.A."/>
            <person name="Rahman M.S."/>
            <person name="Alam M."/>
            <person name="Yahiya A.S."/>
            <person name="Khan M.S."/>
            <person name="Azam M.S."/>
            <person name="Haque T."/>
            <person name="Lashkar M.Z.H."/>
            <person name="Akhand A.I."/>
            <person name="Morshed G."/>
            <person name="Roy S."/>
            <person name="Uddin K.S."/>
            <person name="Rabeya T."/>
            <person name="Hossain A.S."/>
            <person name="Chowdhury A."/>
            <person name="Snigdha A.R."/>
            <person name="Mortoza M.S."/>
            <person name="Matin S.A."/>
            <person name="Hoque S.M.E."/>
            <person name="Islam M.K."/>
            <person name="Roy D.K."/>
            <person name="Haider R."/>
            <person name="Moosa M.M."/>
            <person name="Elias S.M."/>
            <person name="Hasan A.M."/>
            <person name="Jahan S."/>
            <person name="Shafiuddin M."/>
            <person name="Mahmood N."/>
            <person name="Shommy N.S."/>
        </authorList>
    </citation>
    <scope>NUCLEOTIDE SEQUENCE [LARGE SCALE GENOMIC DNA]</scope>
    <source>
        <strain evidence="2">cv. O-4</strain>
    </source>
</reference>
<name>A0A1R3GGB2_9ROSI</name>
<evidence type="ECO:0000313" key="2">
    <source>
        <dbReference type="Proteomes" id="UP000187203"/>
    </source>
</evidence>
<proteinExistence type="predicted"/>